<evidence type="ECO:0000259" key="1">
    <source>
        <dbReference type="SMART" id="SM00960"/>
    </source>
</evidence>
<dbReference type="SUPFAM" id="SSF103196">
    <property type="entry name" value="Roadblock/LC7 domain"/>
    <property type="match status" value="1"/>
</dbReference>
<dbReference type="Pfam" id="PF03259">
    <property type="entry name" value="Robl_LC7"/>
    <property type="match status" value="1"/>
</dbReference>
<proteinExistence type="evidence at protein level"/>
<protein>
    <submittedName>
        <fullName evidence="2">Roadblock/LC7 domain-containing protein</fullName>
    </submittedName>
</protein>
<name>A0A5B9DBI1_9ARCH</name>
<reference evidence="2 3" key="1">
    <citation type="journal article" date="2020" name="Nature">
        <title>Isolation of an archaeon at the prokaryote-eukaryote interface.</title>
        <authorList>
            <person name="Imachi H."/>
            <person name="Nobu M.K."/>
            <person name="Nakahara N."/>
            <person name="Morono Y."/>
            <person name="Ogawara M."/>
            <person name="Takaki Y."/>
            <person name="Takano Y."/>
            <person name="Uematsu K."/>
            <person name="Ikuta T."/>
            <person name="Ito M."/>
            <person name="Matsui Y."/>
            <person name="Miyazaki M."/>
            <person name="Murata K."/>
            <person name="Saito Y."/>
            <person name="Sakai S."/>
            <person name="Song C."/>
            <person name="Tasumi E."/>
            <person name="Yamanaka Y."/>
            <person name="Yamaguchi T."/>
            <person name="Kamagata Y."/>
            <person name="Tamaki H."/>
            <person name="Takai K."/>
        </authorList>
    </citation>
    <scope>NUCLEOTIDE SEQUENCE [LARGE SCALE GENOMIC DNA]</scope>
    <source>
        <strain evidence="2 3">MK-D1</strain>
    </source>
</reference>
<accession>A0A5B9DBI1</accession>
<evidence type="ECO:0000313" key="3">
    <source>
        <dbReference type="Proteomes" id="UP000321408"/>
    </source>
</evidence>
<dbReference type="EMBL" id="CP042905">
    <property type="protein sequence ID" value="QEE16207.1"/>
    <property type="molecule type" value="Genomic_DNA"/>
</dbReference>
<dbReference type="RefSeq" id="WP_147663086.1">
    <property type="nucleotide sequence ID" value="NZ_CP042905.2"/>
</dbReference>
<gene>
    <name evidence="2" type="ORF">DSAG12_02037</name>
</gene>
<dbReference type="GeneID" id="41330027"/>
<evidence type="ECO:0007829" key="4">
    <source>
        <dbReference type="PDB" id="9JUE"/>
    </source>
</evidence>
<dbReference type="KEGG" id="psyt:DSAG12_02037"/>
<dbReference type="AlphaFoldDB" id="A0A5B9DBI1"/>
<feature type="domain" description="Roadblock/LAMTOR2" evidence="1">
    <location>
        <begin position="15"/>
        <end position="105"/>
    </location>
</feature>
<keyword evidence="3" id="KW-1185">Reference proteome</keyword>
<keyword evidence="4" id="KW-0002">3D-structure</keyword>
<sequence length="131" mass="14039">MQNIDTAPKAHTDKLWYILQELTSNRGDIQGCTIVTTQGLPITSLLADDANVSLISAMSAAIISVAESASQELQRGYLQRILLEGELGTIIISKAGPHAILVSLVDKDAKLGIILMLIDKAIKQIAELMDA</sequence>
<dbReference type="PDB" id="9JUE">
    <property type="method" value="X-ray"/>
    <property type="resolution" value="2.20 A"/>
    <property type="chains" value="A/B/C/D/E/F=1-131"/>
</dbReference>
<dbReference type="Proteomes" id="UP000321408">
    <property type="component" value="Chromosome"/>
</dbReference>
<dbReference type="Gene3D" id="3.30.450.30">
    <property type="entry name" value="Dynein light chain 2a, cytoplasmic"/>
    <property type="match status" value="1"/>
</dbReference>
<reference evidence="4" key="3">
    <citation type="submission" date="2024-10" db="PDB data bank">
        <title>Roadblock domain protein from Asgard archaea.</title>
        <authorList>
            <person name="Ponlachantra K."/>
            <person name="Robinson R.C."/>
        </authorList>
    </citation>
    <scope>X-RAY CRYSTALLOGRAPHY (2.20 ANGSTROMS)</scope>
</reference>
<evidence type="ECO:0000313" key="2">
    <source>
        <dbReference type="EMBL" id="QEE16207.1"/>
    </source>
</evidence>
<reference evidence="2 3" key="2">
    <citation type="journal article" date="2024" name="Int. J. Syst. Evol. Microbiol.">
        <title>Promethearchaeum syntrophicum gen. nov., sp. nov., an anaerobic, obligately syntrophic archaeon, the first isolate of the lineage 'Asgard' archaea, and proposal of the new archaeal phylum Promethearchaeota phyl. nov. and kingdom Promethearchaeati regn. nov.</title>
        <authorList>
            <person name="Imachi H."/>
            <person name="Nobu M.K."/>
            <person name="Kato S."/>
            <person name="Takaki Y."/>
            <person name="Miyazaki M."/>
            <person name="Miyata M."/>
            <person name="Ogawara M."/>
            <person name="Saito Y."/>
            <person name="Sakai S."/>
            <person name="Tahara Y.O."/>
            <person name="Takano Y."/>
            <person name="Tasumi E."/>
            <person name="Uematsu K."/>
            <person name="Yoshimura T."/>
            <person name="Itoh T."/>
            <person name="Ohkuma M."/>
            <person name="Takai K."/>
        </authorList>
    </citation>
    <scope>NUCLEOTIDE SEQUENCE [LARGE SCALE GENOMIC DNA]</scope>
    <source>
        <strain evidence="2 3">MK-D1</strain>
    </source>
</reference>
<dbReference type="InterPro" id="IPR004942">
    <property type="entry name" value="Roadblock/LAMTOR2_dom"/>
</dbReference>
<dbReference type="SMR" id="A0A5B9DBI1"/>
<organism evidence="2 3">
    <name type="scientific">Promethearchaeum syntrophicum</name>
    <dbReference type="NCBI Taxonomy" id="2594042"/>
    <lineage>
        <taxon>Archaea</taxon>
        <taxon>Promethearchaeati</taxon>
        <taxon>Promethearchaeota</taxon>
        <taxon>Promethearchaeia</taxon>
        <taxon>Promethearchaeales</taxon>
        <taxon>Promethearchaeaceae</taxon>
        <taxon>Promethearchaeum</taxon>
    </lineage>
</organism>
<dbReference type="SMART" id="SM00960">
    <property type="entry name" value="Robl_LC7"/>
    <property type="match status" value="1"/>
</dbReference>